<dbReference type="Proteomes" id="UP000078237">
    <property type="component" value="Unassembled WGS sequence"/>
</dbReference>
<dbReference type="OrthoDB" id="1560166at2759"/>
<sequence>MSPPRPSSGFTSEAYIAPSPTSPITFASIRYGPIRPDEIVLDTAAFSVCATDVKVASGAFAYCKPPLILGHECAGTVVEVGVDVADLRVGDKVVLSYASCGGCEMCVAGENAYCYELVRLNFEGRVVGTVVDGDCARGAADGGGDGNGGGGLSEGEGNCAVGEQKLAGIKGLFFGQSCMGRRIVARACSAVKLSPETSEQQMCLYAALGCGIQTGVGAILNVAKPDSSSAVCIFGAGSVGLAACLAARLSLPAKLVLVDKSPEKLAMLPACVKAAATDLVDSSGFATGREGEERLVKRLKDLTAGGRGFDYVLDCVGRGDLVKIGHLALRAKGTIITVGGSPDMALQVTSSQHLVRGITYRGTHQGDSVPRVSIPFMIDLWKQGKFPFDELLTFYSFDELDIALRDLRAGCVIKPVVLSNRKSPAISDSV</sequence>
<evidence type="ECO:0000259" key="8">
    <source>
        <dbReference type="Pfam" id="PF08240"/>
    </source>
</evidence>
<dbReference type="SUPFAM" id="SSF50129">
    <property type="entry name" value="GroES-like"/>
    <property type="match status" value="1"/>
</dbReference>
<dbReference type="GO" id="GO:0008270">
    <property type="term" value="F:zinc ion binding"/>
    <property type="evidence" value="ECO:0007669"/>
    <property type="project" value="InterPro"/>
</dbReference>
<comment type="caution">
    <text evidence="9">The sequence shown here is derived from an EMBL/GenBank/DDBJ whole genome shotgun (WGS) entry which is preliminary data.</text>
</comment>
<dbReference type="Gene3D" id="3.40.50.720">
    <property type="entry name" value="NAD(P)-binding Rossmann-like Domain"/>
    <property type="match status" value="1"/>
</dbReference>
<dbReference type="GO" id="GO:0016491">
    <property type="term" value="F:oxidoreductase activity"/>
    <property type="evidence" value="ECO:0007669"/>
    <property type="project" value="UniProtKB-KW"/>
</dbReference>
<evidence type="ECO:0000256" key="5">
    <source>
        <dbReference type="ARBA" id="ARBA00023002"/>
    </source>
</evidence>
<dbReference type="STRING" id="100816.A0A175W6U4"/>
<dbReference type="InterPro" id="IPR002328">
    <property type="entry name" value="ADH_Zn_CS"/>
</dbReference>
<evidence type="ECO:0000256" key="2">
    <source>
        <dbReference type="ARBA" id="ARBA00008072"/>
    </source>
</evidence>
<dbReference type="PANTHER" id="PTHR43350">
    <property type="entry name" value="NAD-DEPENDENT ALCOHOL DEHYDROGENASE"/>
    <property type="match status" value="1"/>
</dbReference>
<dbReference type="Pfam" id="PF08240">
    <property type="entry name" value="ADH_N"/>
    <property type="match status" value="1"/>
</dbReference>
<keyword evidence="10" id="KW-1185">Reference proteome</keyword>
<gene>
    <name evidence="9" type="ORF">MMYC01_204558</name>
</gene>
<dbReference type="AlphaFoldDB" id="A0A175W6U4"/>
<protein>
    <submittedName>
        <fullName evidence="9">Geraniol dehydrogenase</fullName>
    </submittedName>
</protein>
<feature type="domain" description="Alcohol dehydrogenase-like C-terminal" evidence="7">
    <location>
        <begin position="239"/>
        <end position="367"/>
    </location>
</feature>
<reference evidence="9 10" key="1">
    <citation type="journal article" date="2016" name="Genome Announc.">
        <title>Genome Sequence of Madurella mycetomatis mm55, Isolated from a Human Mycetoma Case in Sudan.</title>
        <authorList>
            <person name="Smit S."/>
            <person name="Derks M.F."/>
            <person name="Bervoets S."/>
            <person name="Fahal A."/>
            <person name="van Leeuwen W."/>
            <person name="van Belkum A."/>
            <person name="van de Sande W.W."/>
        </authorList>
    </citation>
    <scope>NUCLEOTIDE SEQUENCE [LARGE SCALE GENOMIC DNA]</scope>
    <source>
        <strain evidence="10">mm55</strain>
    </source>
</reference>
<keyword evidence="5" id="KW-0560">Oxidoreductase</keyword>
<evidence type="ECO:0000313" key="9">
    <source>
        <dbReference type="EMBL" id="KXX79317.1"/>
    </source>
</evidence>
<comment type="similarity">
    <text evidence="2 6">Belongs to the zinc-containing alcohol dehydrogenase family.</text>
</comment>
<evidence type="ECO:0000256" key="3">
    <source>
        <dbReference type="ARBA" id="ARBA00022723"/>
    </source>
</evidence>
<dbReference type="Gene3D" id="3.90.180.10">
    <property type="entry name" value="Medium-chain alcohol dehydrogenases, catalytic domain"/>
    <property type="match status" value="1"/>
</dbReference>
<evidence type="ECO:0000256" key="1">
    <source>
        <dbReference type="ARBA" id="ARBA00001947"/>
    </source>
</evidence>
<dbReference type="InterPro" id="IPR013154">
    <property type="entry name" value="ADH-like_N"/>
</dbReference>
<accession>A0A175W6U4</accession>
<dbReference type="EMBL" id="LCTW02000090">
    <property type="protein sequence ID" value="KXX79317.1"/>
    <property type="molecule type" value="Genomic_DNA"/>
</dbReference>
<dbReference type="VEuPathDB" id="FungiDB:MMYC01_204558"/>
<dbReference type="PROSITE" id="PS00059">
    <property type="entry name" value="ADH_ZINC"/>
    <property type="match status" value="1"/>
</dbReference>
<dbReference type="PANTHER" id="PTHR43350:SF2">
    <property type="entry name" value="GROES-LIKE ZINC-BINDING ALCOHOL DEHYDROGENASE FAMILY PROTEIN"/>
    <property type="match status" value="1"/>
</dbReference>
<dbReference type="SMR" id="A0A175W6U4"/>
<evidence type="ECO:0000256" key="6">
    <source>
        <dbReference type="RuleBase" id="RU361277"/>
    </source>
</evidence>
<dbReference type="Pfam" id="PF00107">
    <property type="entry name" value="ADH_zinc_N"/>
    <property type="match status" value="1"/>
</dbReference>
<dbReference type="InterPro" id="IPR011032">
    <property type="entry name" value="GroES-like_sf"/>
</dbReference>
<evidence type="ECO:0000313" key="10">
    <source>
        <dbReference type="Proteomes" id="UP000078237"/>
    </source>
</evidence>
<dbReference type="InterPro" id="IPR013149">
    <property type="entry name" value="ADH-like_C"/>
</dbReference>
<keyword evidence="3 6" id="KW-0479">Metal-binding</keyword>
<dbReference type="InterPro" id="IPR036291">
    <property type="entry name" value="NAD(P)-bd_dom_sf"/>
</dbReference>
<comment type="cofactor">
    <cofactor evidence="1 6">
        <name>Zn(2+)</name>
        <dbReference type="ChEBI" id="CHEBI:29105"/>
    </cofactor>
</comment>
<feature type="domain" description="Alcohol dehydrogenase-like N-terminal" evidence="8">
    <location>
        <begin position="36"/>
        <end position="128"/>
    </location>
</feature>
<keyword evidence="4 6" id="KW-0862">Zinc</keyword>
<organism evidence="9 10">
    <name type="scientific">Madurella mycetomatis</name>
    <dbReference type="NCBI Taxonomy" id="100816"/>
    <lineage>
        <taxon>Eukaryota</taxon>
        <taxon>Fungi</taxon>
        <taxon>Dikarya</taxon>
        <taxon>Ascomycota</taxon>
        <taxon>Pezizomycotina</taxon>
        <taxon>Sordariomycetes</taxon>
        <taxon>Sordariomycetidae</taxon>
        <taxon>Sordariales</taxon>
        <taxon>Sordariales incertae sedis</taxon>
        <taxon>Madurella</taxon>
    </lineage>
</organism>
<evidence type="ECO:0000259" key="7">
    <source>
        <dbReference type="Pfam" id="PF00107"/>
    </source>
</evidence>
<proteinExistence type="inferred from homology"/>
<evidence type="ECO:0000256" key="4">
    <source>
        <dbReference type="ARBA" id="ARBA00022833"/>
    </source>
</evidence>
<name>A0A175W6U4_9PEZI</name>
<dbReference type="SUPFAM" id="SSF51735">
    <property type="entry name" value="NAD(P)-binding Rossmann-fold domains"/>
    <property type="match status" value="1"/>
</dbReference>